<feature type="transmembrane region" description="Helical" evidence="6">
    <location>
        <begin position="280"/>
        <end position="300"/>
    </location>
</feature>
<feature type="transmembrane region" description="Helical" evidence="6">
    <location>
        <begin position="74"/>
        <end position="99"/>
    </location>
</feature>
<reference evidence="9 10" key="1">
    <citation type="journal article" date="2015" name="Stand. Genomic Sci.">
        <title>Genomic Encyclopedia of Bacterial and Archaeal Type Strains, Phase III: the genomes of soil and plant-associated and newly described type strains.</title>
        <authorList>
            <person name="Whitman W.B."/>
            <person name="Woyke T."/>
            <person name="Klenk H.P."/>
            <person name="Zhou Y."/>
            <person name="Lilburn T.G."/>
            <person name="Beck B.J."/>
            <person name="De Vos P."/>
            <person name="Vandamme P."/>
            <person name="Eisen J.A."/>
            <person name="Garrity G."/>
            <person name="Hugenholtz P."/>
            <person name="Kyrpides N.C."/>
        </authorList>
    </citation>
    <scope>NUCLEOTIDE SEQUENCE [LARGE SCALE GENOMIC DNA]</scope>
    <source>
        <strain evidence="9 10">CGMCC 1.10124</strain>
    </source>
</reference>
<dbReference type="GO" id="GO:0005886">
    <property type="term" value="C:plasma membrane"/>
    <property type="evidence" value="ECO:0007669"/>
    <property type="project" value="UniProtKB-SubCell"/>
</dbReference>
<keyword evidence="5 6" id="KW-0472">Membrane</keyword>
<proteinExistence type="predicted"/>
<dbReference type="GO" id="GO:0042773">
    <property type="term" value="P:ATP synthesis coupled electron transport"/>
    <property type="evidence" value="ECO:0007669"/>
    <property type="project" value="InterPro"/>
</dbReference>
<feature type="transmembrane region" description="Helical" evidence="6">
    <location>
        <begin position="33"/>
        <end position="54"/>
    </location>
</feature>
<feature type="domain" description="NADH:quinone oxidoreductase/Mrp antiporter transmembrane" evidence="7">
    <location>
        <begin position="126"/>
        <end position="422"/>
    </location>
</feature>
<dbReference type="InterPro" id="IPR001750">
    <property type="entry name" value="ND/Mrp_TM"/>
</dbReference>
<evidence type="ECO:0000313" key="10">
    <source>
        <dbReference type="Proteomes" id="UP000277326"/>
    </source>
</evidence>
<keyword evidence="11" id="KW-1185">Reference proteome</keyword>
<evidence type="ECO:0000313" key="11">
    <source>
        <dbReference type="Proteomes" id="UP000282007"/>
    </source>
</evidence>
<dbReference type="RefSeq" id="WP_121919093.1">
    <property type="nucleotide sequence ID" value="NZ_CP034145.1"/>
</dbReference>
<dbReference type="InterPro" id="IPR003918">
    <property type="entry name" value="NADH_UbQ_OxRdtase"/>
</dbReference>
<feature type="transmembrane region" description="Helical" evidence="6">
    <location>
        <begin position="462"/>
        <end position="481"/>
    </location>
</feature>
<feature type="transmembrane region" description="Helical" evidence="6">
    <location>
        <begin position="131"/>
        <end position="149"/>
    </location>
</feature>
<dbReference type="GO" id="GO:0008137">
    <property type="term" value="F:NADH dehydrogenase (ubiquinone) activity"/>
    <property type="evidence" value="ECO:0007669"/>
    <property type="project" value="InterPro"/>
</dbReference>
<dbReference type="EMBL" id="CP034145">
    <property type="protein sequence ID" value="AZH25555.1"/>
    <property type="molecule type" value="Genomic_DNA"/>
</dbReference>
<feature type="transmembrane region" description="Helical" evidence="6">
    <location>
        <begin position="406"/>
        <end position="428"/>
    </location>
</feature>
<dbReference type="EMBL" id="REFS01000001">
    <property type="protein sequence ID" value="RMB25271.1"/>
    <property type="molecule type" value="Genomic_DNA"/>
</dbReference>
<feature type="transmembrane region" description="Helical" evidence="6">
    <location>
        <begin position="161"/>
        <end position="184"/>
    </location>
</feature>
<keyword evidence="4 6" id="KW-1133">Transmembrane helix</keyword>
<evidence type="ECO:0000256" key="2">
    <source>
        <dbReference type="ARBA" id="ARBA00022475"/>
    </source>
</evidence>
<feature type="transmembrane region" description="Helical" evidence="6">
    <location>
        <begin position="6"/>
        <end position="26"/>
    </location>
</feature>
<evidence type="ECO:0000256" key="1">
    <source>
        <dbReference type="ARBA" id="ARBA00004651"/>
    </source>
</evidence>
<feature type="transmembrane region" description="Helical" evidence="6">
    <location>
        <begin position="372"/>
        <end position="394"/>
    </location>
</feature>
<dbReference type="PRINTS" id="PR01437">
    <property type="entry name" value="NUOXDRDTASE4"/>
</dbReference>
<evidence type="ECO:0000256" key="3">
    <source>
        <dbReference type="ARBA" id="ARBA00022692"/>
    </source>
</evidence>
<organism evidence="9 10">
    <name type="scientific">Haloplanus aerogenes</name>
    <dbReference type="NCBI Taxonomy" id="660522"/>
    <lineage>
        <taxon>Archaea</taxon>
        <taxon>Methanobacteriati</taxon>
        <taxon>Methanobacteriota</taxon>
        <taxon>Stenosarchaea group</taxon>
        <taxon>Halobacteria</taxon>
        <taxon>Halobacteriales</taxon>
        <taxon>Haloferacaceae</taxon>
        <taxon>Haloplanus</taxon>
    </lineage>
</organism>
<feature type="transmembrane region" description="Helical" evidence="6">
    <location>
        <begin position="312"/>
        <end position="335"/>
    </location>
</feature>
<protein>
    <submittedName>
        <fullName evidence="8">Monovalent cation/H+ antiporter subunit D family protein</fullName>
    </submittedName>
    <submittedName>
        <fullName evidence="9">Multicomponent Na+:H+ antiporter subunit D</fullName>
    </submittedName>
</protein>
<comment type="subcellular location">
    <subcellularLocation>
        <location evidence="1">Cell membrane</location>
        <topology evidence="1">Multi-pass membrane protein</topology>
    </subcellularLocation>
</comment>
<evidence type="ECO:0000259" key="7">
    <source>
        <dbReference type="Pfam" id="PF00361"/>
    </source>
</evidence>
<reference evidence="8 11" key="2">
    <citation type="submission" date="2018-07" db="EMBL/GenBank/DDBJ databases">
        <title>Genome sequences of Haloplanus aerogenes JCM 16430T.</title>
        <authorList>
            <person name="Kim Y.B."/>
            <person name="Roh S.W."/>
        </authorList>
    </citation>
    <scope>NUCLEOTIDE SEQUENCE [LARGE SCALE GENOMIC DNA]</scope>
    <source>
        <strain evidence="8 11">JCM 16430</strain>
    </source>
</reference>
<dbReference type="InterPro" id="IPR050586">
    <property type="entry name" value="CPA3_Na-H_Antiporter_D"/>
</dbReference>
<name>A0A3M0DTC2_9EURY</name>
<feature type="transmembrane region" description="Helical" evidence="6">
    <location>
        <begin position="240"/>
        <end position="260"/>
    </location>
</feature>
<dbReference type="PANTHER" id="PTHR42703">
    <property type="entry name" value="NADH DEHYDROGENASE"/>
    <property type="match status" value="1"/>
</dbReference>
<evidence type="ECO:0000313" key="9">
    <source>
        <dbReference type="EMBL" id="RMB25271.1"/>
    </source>
</evidence>
<dbReference type="AlphaFoldDB" id="A0A3M0DTC2"/>
<dbReference type="KEGG" id="haer:DU502_09235"/>
<evidence type="ECO:0000256" key="6">
    <source>
        <dbReference type="SAM" id="Phobius"/>
    </source>
</evidence>
<evidence type="ECO:0000256" key="4">
    <source>
        <dbReference type="ARBA" id="ARBA00022989"/>
    </source>
</evidence>
<keyword evidence="2" id="KW-1003">Cell membrane</keyword>
<feature type="transmembrane region" description="Helical" evidence="6">
    <location>
        <begin position="204"/>
        <end position="228"/>
    </location>
</feature>
<feature type="transmembrane region" description="Helical" evidence="6">
    <location>
        <begin position="106"/>
        <end position="125"/>
    </location>
</feature>
<gene>
    <name evidence="9" type="ORF">ATH50_0355</name>
    <name evidence="8" type="ORF">DU502_09235</name>
</gene>
<accession>A0A3M0DTC2</accession>
<keyword evidence="3 6" id="KW-0812">Transmembrane</keyword>
<evidence type="ECO:0000313" key="8">
    <source>
        <dbReference type="EMBL" id="AZH25555.1"/>
    </source>
</evidence>
<evidence type="ECO:0000256" key="5">
    <source>
        <dbReference type="ARBA" id="ARBA00023136"/>
    </source>
</evidence>
<reference evidence="9" key="3">
    <citation type="submission" date="2018-10" db="EMBL/GenBank/DDBJ databases">
        <authorList>
            <person name="Whitman W."/>
            <person name="Huntemann M."/>
            <person name="Clum A."/>
            <person name="Pillay M."/>
            <person name="Palaniappan K."/>
            <person name="Varghese N."/>
            <person name="Mikhailova N."/>
            <person name="Stamatis D."/>
            <person name="Reddy T."/>
            <person name="Daum C."/>
            <person name="Shapiro N."/>
            <person name="Ivanova N."/>
            <person name="Kyrpides N."/>
            <person name="Woyke T."/>
        </authorList>
    </citation>
    <scope>NUCLEOTIDE SEQUENCE</scope>
    <source>
        <strain evidence="9">CGMCC 1.10124</strain>
    </source>
</reference>
<dbReference type="PANTHER" id="PTHR42703:SF1">
    <property type="entry name" value="NA(+)_H(+) ANTIPORTER SUBUNIT D1"/>
    <property type="match status" value="1"/>
</dbReference>
<dbReference type="Pfam" id="PF00361">
    <property type="entry name" value="Proton_antipo_M"/>
    <property type="match status" value="1"/>
</dbReference>
<dbReference type="Proteomes" id="UP000277326">
    <property type="component" value="Unassembled WGS sequence"/>
</dbReference>
<dbReference type="Proteomes" id="UP000282007">
    <property type="component" value="Chromosome"/>
</dbReference>
<dbReference type="OrthoDB" id="101192at2157"/>
<dbReference type="GeneID" id="38471467"/>
<sequence>MSDTLVPLLVAVPLLGALLTVASGLVTERGPPAVAAGVLTVQTALAAWIGSRAIADGPLSNEVGGFVAPYGIELVVDGLSAVVVVLVAAVSLVVLVYTVRDDPGGAAFYTEYLLLVTGLSGMSVTGDVFNLYVFLEISGLATYALVASAGDGRSAVAALKYLLFGTVAASLYLLGVGYALVATGTLNMADLSVELAQAGYDSPLVLASFGFIVVGLATKTALFPLHTWQPDAYNDAPDSVSALIAALVSTVAAYALLRILYTVYTPAFFEAVPVARDALVVFACVSIVVGSVLAVAQSEVKRMLAYSSVSQYGLVVVGLAIGTPAAVFGAIVHLVGHAIMKGGLFVAAGTIDDLTGATTAEEYAGLAGRFPVLGGASAALMLAMVGVPPAVGFAGKWYIALGAVRAGTWPVAVVIFASTLLTLAYFAILVERMFVAPASASMQAATDGGSERLGGPATPPRGVLALIIGAAVVALILGLAVTDLQTALQPTIDSLLS</sequence>